<dbReference type="PANTHER" id="PTHR30329:SF21">
    <property type="entry name" value="LIPOPROTEIN YIAD-RELATED"/>
    <property type="match status" value="1"/>
</dbReference>
<evidence type="ECO:0000313" key="5">
    <source>
        <dbReference type="Proteomes" id="UP000318946"/>
    </source>
</evidence>
<evidence type="ECO:0000256" key="3">
    <source>
        <dbReference type="ARBA" id="ARBA00023237"/>
    </source>
</evidence>
<dbReference type="Proteomes" id="UP000318946">
    <property type="component" value="Chromosome"/>
</dbReference>
<protein>
    <submittedName>
        <fullName evidence="4">Membrane protein</fullName>
    </submittedName>
</protein>
<comment type="subcellular location">
    <subcellularLocation>
        <location evidence="1">Cell outer membrane</location>
    </subcellularLocation>
</comment>
<dbReference type="InterPro" id="IPR006664">
    <property type="entry name" value="OMP_bac"/>
</dbReference>
<keyword evidence="3" id="KW-0998">Cell outer membrane</keyword>
<accession>A0A4Y1WX23</accession>
<evidence type="ECO:0000313" key="4">
    <source>
        <dbReference type="EMBL" id="BBL05285.1"/>
    </source>
</evidence>
<name>A0A4Y1XN74_9BACT</name>
<evidence type="ECO:0000256" key="1">
    <source>
        <dbReference type="ARBA" id="ARBA00004442"/>
    </source>
</evidence>
<dbReference type="Pfam" id="PF00691">
    <property type="entry name" value="OmpA"/>
    <property type="match status" value="1"/>
</dbReference>
<dbReference type="InterPro" id="IPR050330">
    <property type="entry name" value="Bact_OuterMem_StrucFunc"/>
</dbReference>
<dbReference type="InterPro" id="IPR036737">
    <property type="entry name" value="OmpA-like_sf"/>
</dbReference>
<dbReference type="InterPro" id="IPR006665">
    <property type="entry name" value="OmpA-like"/>
</dbReference>
<dbReference type="AlphaFoldDB" id="A0A4Y1XN74"/>
<accession>A0A4Y1XN74</accession>
<dbReference type="GO" id="GO:0009279">
    <property type="term" value="C:cell outer membrane"/>
    <property type="evidence" value="ECO:0007669"/>
    <property type="project" value="UniProtKB-SubCell"/>
</dbReference>
<dbReference type="CDD" id="cd07185">
    <property type="entry name" value="OmpA_C-like"/>
    <property type="match status" value="1"/>
</dbReference>
<keyword evidence="5" id="KW-1185">Reference proteome</keyword>
<reference evidence="5" key="1">
    <citation type="submission" date="2019-06" db="EMBL/GenBank/DDBJ databases">
        <title>Alistipes onderdonkii subsp. vulgaris subsp. nov., Alistipes dispar sp. nov. and Alistipes communis sp. nov., isolated from human faeces, and creation of Alistipes onderdonkii subsp. onderdonkii subsp. nov.</title>
        <authorList>
            <person name="Sakamoto M."/>
            <person name="Ikeyama N."/>
            <person name="Ogata Y."/>
            <person name="Suda W."/>
            <person name="Iino T."/>
            <person name="Hattori M."/>
            <person name="Ohkuma M."/>
        </authorList>
    </citation>
    <scope>NUCLEOTIDE SEQUENCE [LARGE SCALE GENOMIC DNA]</scope>
    <source>
        <strain evidence="5">5CBH24</strain>
    </source>
</reference>
<dbReference type="Gene3D" id="3.30.1330.60">
    <property type="entry name" value="OmpA-like domain"/>
    <property type="match status" value="1"/>
</dbReference>
<sequence length="217" mass="21756">MMVAGGCASMSGTLKGGLIGGGGGTAVGAGIGALAGGGKGAAIGAGVGLALGATAGALIGRKMEKQKAELAAIEGAEVETVTDTNGLDAIKVTFDTGILFPTNGTALNASAKAALDKFAISLLQNPDTDVTVFGHTDSTGTLAVNERISLERAQAVRNYLETKGIASNRFLKVEGKAYTEPVASNDTAEGRAANRRVEVYISAGQAMIRQAQEGTLQ</sequence>
<dbReference type="PRINTS" id="PR01021">
    <property type="entry name" value="OMPADOMAIN"/>
</dbReference>
<dbReference type="SUPFAM" id="SSF103088">
    <property type="entry name" value="OmpA-like"/>
    <property type="match status" value="1"/>
</dbReference>
<dbReference type="EMBL" id="AP019735">
    <property type="protein sequence ID" value="BBL05285.1"/>
    <property type="molecule type" value="Genomic_DNA"/>
</dbReference>
<gene>
    <name evidence="4" type="ORF">A5CBH24_25980</name>
</gene>
<evidence type="ECO:0000256" key="2">
    <source>
        <dbReference type="ARBA" id="ARBA00023136"/>
    </source>
</evidence>
<dbReference type="KEGG" id="acou:A5CBH24_25980"/>
<dbReference type="PANTHER" id="PTHR30329">
    <property type="entry name" value="STATOR ELEMENT OF FLAGELLAR MOTOR COMPLEX"/>
    <property type="match status" value="1"/>
</dbReference>
<organism evidence="4 5">
    <name type="scientific">Alistipes communis</name>
    <dbReference type="NCBI Taxonomy" id="2585118"/>
    <lineage>
        <taxon>Bacteria</taxon>
        <taxon>Pseudomonadati</taxon>
        <taxon>Bacteroidota</taxon>
        <taxon>Bacteroidia</taxon>
        <taxon>Bacteroidales</taxon>
        <taxon>Rikenellaceae</taxon>
        <taxon>Alistipes</taxon>
    </lineage>
</organism>
<keyword evidence="2" id="KW-0472">Membrane</keyword>
<dbReference type="PROSITE" id="PS51123">
    <property type="entry name" value="OMPA_2"/>
    <property type="match status" value="1"/>
</dbReference>
<proteinExistence type="predicted"/>